<dbReference type="EMBL" id="CM023479">
    <property type="protein sequence ID" value="KAH7973997.1"/>
    <property type="molecule type" value="Genomic_DNA"/>
</dbReference>
<proteinExistence type="predicted"/>
<keyword evidence="2" id="KW-1185">Reference proteome</keyword>
<reference evidence="1" key="1">
    <citation type="submission" date="2020-05" db="EMBL/GenBank/DDBJ databases">
        <title>Large-scale comparative analyses of tick genomes elucidate their genetic diversity and vector capacities.</title>
        <authorList>
            <person name="Jia N."/>
            <person name="Wang J."/>
            <person name="Shi W."/>
            <person name="Du L."/>
            <person name="Sun Y."/>
            <person name="Zhan W."/>
            <person name="Jiang J."/>
            <person name="Wang Q."/>
            <person name="Zhang B."/>
            <person name="Ji P."/>
            <person name="Sakyi L.B."/>
            <person name="Cui X."/>
            <person name="Yuan T."/>
            <person name="Jiang B."/>
            <person name="Yang W."/>
            <person name="Lam T.T.-Y."/>
            <person name="Chang Q."/>
            <person name="Ding S."/>
            <person name="Wang X."/>
            <person name="Zhu J."/>
            <person name="Ruan X."/>
            <person name="Zhao L."/>
            <person name="Wei J."/>
            <person name="Que T."/>
            <person name="Du C."/>
            <person name="Cheng J."/>
            <person name="Dai P."/>
            <person name="Han X."/>
            <person name="Huang E."/>
            <person name="Gao Y."/>
            <person name="Liu J."/>
            <person name="Shao H."/>
            <person name="Ye R."/>
            <person name="Li L."/>
            <person name="Wei W."/>
            <person name="Wang X."/>
            <person name="Wang C."/>
            <person name="Yang T."/>
            <person name="Huo Q."/>
            <person name="Li W."/>
            <person name="Guo W."/>
            <person name="Chen H."/>
            <person name="Zhou L."/>
            <person name="Ni X."/>
            <person name="Tian J."/>
            <person name="Zhou Y."/>
            <person name="Sheng Y."/>
            <person name="Liu T."/>
            <person name="Pan Y."/>
            <person name="Xia L."/>
            <person name="Li J."/>
            <person name="Zhao F."/>
            <person name="Cao W."/>
        </authorList>
    </citation>
    <scope>NUCLEOTIDE SEQUENCE</scope>
    <source>
        <strain evidence="1">Dsil-2018</strain>
    </source>
</reference>
<protein>
    <submittedName>
        <fullName evidence="1">Uncharacterized protein</fullName>
    </submittedName>
</protein>
<sequence>MLRDSFQIDYGWVHQKRVRRQASDYDAVKVNNMTVKPDVSHLDNDTRMVLVLLIALLLLALSSIMSYRPSVEHPYCIRLRPGAPVFYQPVPTSDCLDAVNTRKSNLKPRDKRFTSLVRTKILVSQMVRRYRGRSEKQSQIFDSEPTKDPLPSDSVSTPGHPSARPEGGESGVEPYIANFVLKDVPQEIRKLLLKVQLQQRSDLGTVRTYHKEINFDLSS</sequence>
<accession>A0ACB8DNF8</accession>
<organism evidence="1 2">
    <name type="scientific">Dermacentor silvarum</name>
    <name type="common">Tick</name>
    <dbReference type="NCBI Taxonomy" id="543639"/>
    <lineage>
        <taxon>Eukaryota</taxon>
        <taxon>Metazoa</taxon>
        <taxon>Ecdysozoa</taxon>
        <taxon>Arthropoda</taxon>
        <taxon>Chelicerata</taxon>
        <taxon>Arachnida</taxon>
        <taxon>Acari</taxon>
        <taxon>Parasitiformes</taxon>
        <taxon>Ixodida</taxon>
        <taxon>Ixodoidea</taxon>
        <taxon>Ixodidae</taxon>
        <taxon>Rhipicephalinae</taxon>
        <taxon>Dermacentor</taxon>
    </lineage>
</organism>
<name>A0ACB8DNF8_DERSI</name>
<evidence type="ECO:0000313" key="2">
    <source>
        <dbReference type="Proteomes" id="UP000821865"/>
    </source>
</evidence>
<evidence type="ECO:0000313" key="1">
    <source>
        <dbReference type="EMBL" id="KAH7973997.1"/>
    </source>
</evidence>
<comment type="caution">
    <text evidence="1">The sequence shown here is derived from an EMBL/GenBank/DDBJ whole genome shotgun (WGS) entry which is preliminary data.</text>
</comment>
<gene>
    <name evidence="1" type="ORF">HPB49_008280</name>
</gene>
<dbReference type="Proteomes" id="UP000821865">
    <property type="component" value="Chromosome 10"/>
</dbReference>